<evidence type="ECO:0000256" key="3">
    <source>
        <dbReference type="SAM" id="Phobius"/>
    </source>
</evidence>
<dbReference type="SUPFAM" id="SSF49879">
    <property type="entry name" value="SMAD/FHA domain"/>
    <property type="match status" value="1"/>
</dbReference>
<feature type="transmembrane region" description="Helical" evidence="3">
    <location>
        <begin position="99"/>
        <end position="124"/>
    </location>
</feature>
<feature type="compositionally biased region" description="Low complexity" evidence="2">
    <location>
        <begin position="133"/>
        <end position="155"/>
    </location>
</feature>
<feature type="transmembrane region" description="Helical" evidence="3">
    <location>
        <begin position="44"/>
        <end position="61"/>
    </location>
</feature>
<keyword evidence="3" id="KW-0472">Membrane</keyword>
<dbReference type="CDD" id="cd00060">
    <property type="entry name" value="FHA"/>
    <property type="match status" value="1"/>
</dbReference>
<evidence type="ECO:0000313" key="5">
    <source>
        <dbReference type="EMBL" id="BDV29701.1"/>
    </source>
</evidence>
<feature type="compositionally biased region" description="Pro residues" evidence="2">
    <location>
        <begin position="227"/>
        <end position="261"/>
    </location>
</feature>
<dbReference type="Pfam" id="PF00498">
    <property type="entry name" value="FHA"/>
    <property type="match status" value="1"/>
</dbReference>
<dbReference type="InterPro" id="IPR008984">
    <property type="entry name" value="SMAD_FHA_dom_sf"/>
</dbReference>
<dbReference type="Proteomes" id="UP001317779">
    <property type="component" value="Chromosome"/>
</dbReference>
<feature type="region of interest" description="Disordered" evidence="2">
    <location>
        <begin position="133"/>
        <end position="156"/>
    </location>
</feature>
<feature type="transmembrane region" description="Helical" evidence="3">
    <location>
        <begin position="67"/>
        <end position="87"/>
    </location>
</feature>
<proteinExistence type="predicted"/>
<organism evidence="5 6">
    <name type="scientific">Microbacterium terricola</name>
    <dbReference type="NCBI Taxonomy" id="344163"/>
    <lineage>
        <taxon>Bacteria</taxon>
        <taxon>Bacillati</taxon>
        <taxon>Actinomycetota</taxon>
        <taxon>Actinomycetes</taxon>
        <taxon>Micrococcales</taxon>
        <taxon>Microbacteriaceae</taxon>
        <taxon>Microbacterium</taxon>
    </lineage>
</organism>
<feature type="region of interest" description="Disordered" evidence="2">
    <location>
        <begin position="175"/>
        <end position="263"/>
    </location>
</feature>
<dbReference type="Gene3D" id="2.60.200.20">
    <property type="match status" value="1"/>
</dbReference>
<evidence type="ECO:0000256" key="2">
    <source>
        <dbReference type="SAM" id="MobiDB-lite"/>
    </source>
</evidence>
<keyword evidence="3" id="KW-1133">Transmembrane helix</keyword>
<protein>
    <recommendedName>
        <fullName evidence="4">FHA domain-containing protein</fullName>
    </recommendedName>
</protein>
<sequence>MSTSIDASTIVAVWLTSIVIGVILYVWVALALSAVFAKAGEERWKAWVPVLNTIVLLQLGAFSGWLVLLALIPVAGALALWIVLIVACHRINLSFGFGAGMTVLAALLFPIWASVVGFGPAVWIGTEPAAGPRRGVPRAAAPGASASRTPAASAPPTLPVVIPPRPPMPQPAADVWAPAPSRAGYPAGAVDEDDDLEGIDDPIPGGRRAARVIPDDGPTELADRPDPFAPDPFAPAPHAAPAPSAPEPPAPEPPAPEPPAAAAPAQTWAGYDLGAAGATSDVTAAPTDAPEPIAAVPILRRSTARPADAPPPVSAVPEAEEAEPEVVEPWAPARSRRADPDAFDESSGSVSAIAGAPVAGAPRSAQSSVSALHADPHIPEDGDDDETIVARRRTAAWSLVPPNGPAIAITADVVILGRRPLRDRQHPQAQLVSIDDDTVSKTHARLVLRGDRWYVTDLDSTNGVLFATFMGTDVEAPPGVETEAGEKFLLGDAEVKLVKNEA</sequence>
<dbReference type="InterPro" id="IPR043739">
    <property type="entry name" value="DUF5684"/>
</dbReference>
<dbReference type="EMBL" id="AP027141">
    <property type="protein sequence ID" value="BDV29701.1"/>
    <property type="molecule type" value="Genomic_DNA"/>
</dbReference>
<dbReference type="Pfam" id="PF18936">
    <property type="entry name" value="DUF5684"/>
    <property type="match status" value="1"/>
</dbReference>
<dbReference type="PROSITE" id="PS50006">
    <property type="entry name" value="FHA_DOMAIN"/>
    <property type="match status" value="1"/>
</dbReference>
<feature type="domain" description="FHA" evidence="4">
    <location>
        <begin position="414"/>
        <end position="466"/>
    </location>
</feature>
<gene>
    <name evidence="5" type="ORF">Microterr_03610</name>
</gene>
<evidence type="ECO:0000259" key="4">
    <source>
        <dbReference type="PROSITE" id="PS50006"/>
    </source>
</evidence>
<dbReference type="InterPro" id="IPR000253">
    <property type="entry name" value="FHA_dom"/>
</dbReference>
<keyword evidence="6" id="KW-1185">Reference proteome</keyword>
<evidence type="ECO:0000256" key="1">
    <source>
        <dbReference type="ARBA" id="ARBA00022553"/>
    </source>
</evidence>
<feature type="region of interest" description="Disordered" evidence="2">
    <location>
        <begin position="303"/>
        <end position="349"/>
    </location>
</feature>
<keyword evidence="3" id="KW-0812">Transmembrane</keyword>
<feature type="transmembrane region" description="Helical" evidence="3">
    <location>
        <begin position="12"/>
        <end position="37"/>
    </location>
</feature>
<dbReference type="RefSeq" id="WP_263796479.1">
    <property type="nucleotide sequence ID" value="NZ_AP027141.1"/>
</dbReference>
<accession>A0ABM8DVN6</accession>
<keyword evidence="1" id="KW-0597">Phosphoprotein</keyword>
<reference evidence="5 6" key="1">
    <citation type="submission" date="2022-12" db="EMBL/GenBank/DDBJ databases">
        <title>Microbacterium terricola strain KV-448 chromosome, complete genome.</title>
        <authorList>
            <person name="Oshima T."/>
            <person name="Moriya T."/>
            <person name="Bessho Y."/>
        </authorList>
    </citation>
    <scope>NUCLEOTIDE SEQUENCE [LARGE SCALE GENOMIC DNA]</scope>
    <source>
        <strain evidence="5 6">KV-448</strain>
    </source>
</reference>
<evidence type="ECO:0000313" key="6">
    <source>
        <dbReference type="Proteomes" id="UP001317779"/>
    </source>
</evidence>
<feature type="compositionally biased region" description="Acidic residues" evidence="2">
    <location>
        <begin position="190"/>
        <end position="200"/>
    </location>
</feature>
<name>A0ABM8DVN6_9MICO</name>